<dbReference type="EMBL" id="CP047475">
    <property type="protein sequence ID" value="QIA64417.1"/>
    <property type="molecule type" value="Genomic_DNA"/>
</dbReference>
<accession>A0A7Z2T596</accession>
<sequence>MDLFYRHKVVAVEPAFARLYKRRDFQRTALCFSIALSLGSLHADDEVGRLTYTPFHNSMAQTGGTGLLRTPHAQVLPFGDINFSYHHEDNIDTSTIHGIGAHNTVMMGVGIFPHLELVVQNTHKDFSGEPWEPATSSDLSVSGKVNFDWLIPTDWFQFAVGIQDVGGEASFHETYYAVASKRFYDFRFSLGYGYNDEETLYEHQMGSDYLSGAFGGVEYQPLSWLQLVGDYDGTGLNAGVKAFTPSSWLPWGLQANISYQAYSDSSTPGRDNQWIGAGLTLPLAGSNYSTRYNRDTSVGVDSEEPTVAVREASMAEFALASRATDKDQPKTSIEQALLEPTPVVPAVAPEVAEQLLSQRLVEYGFENVSVGSAGSELIVRAENNLFNQNELDAIGVILGFISEQSSYPAFSLYLLNNNIPVIKVAGSEQDLADIFHSNYTPLSRLTVSDGHDQHDHVAWVSERENSHTLKPRVILSPSLYSTIGTELGVFDYSLALSTNLQVPVWTGGLVDVRHMLPIANSDDYEPGEYFGNDRHQSEIDRALIHQGFKLPQDAFAQVSVGQIKTDYLGGTGELRWQSPEGTHKFGLEASYYEHKDNSNARNATPVLAHYRYYFDQYDWALEANAGEYWAGDTGFKITSKHWFGDTAVSIFFEHTDSSFAGLNIALPLTFRKDMAPDPIQIRGIEQWTWGYRTMVRNENNFLDGTLVQEVDLQNRIDRNYYNRDRLSARYINSNLERLRDAYLLYR</sequence>
<dbReference type="RefSeq" id="WP_164649323.1">
    <property type="nucleotide sequence ID" value="NZ_CP047475.1"/>
</dbReference>
<dbReference type="KEGG" id="vas:GT360_13365"/>
<reference evidence="1 2" key="1">
    <citation type="submission" date="2020-01" db="EMBL/GenBank/DDBJ databases">
        <title>Whole genome and functional gene identification of agarase of Vibrio HN897.</title>
        <authorList>
            <person name="Liu Y."/>
            <person name="Zhao Z."/>
        </authorList>
    </citation>
    <scope>NUCLEOTIDE SEQUENCE [LARGE SCALE GENOMIC DNA]</scope>
    <source>
        <strain evidence="1 2">HN897</strain>
    </source>
</reference>
<evidence type="ECO:0000313" key="2">
    <source>
        <dbReference type="Proteomes" id="UP000464262"/>
    </source>
</evidence>
<dbReference type="Proteomes" id="UP000464262">
    <property type="component" value="Chromosome 1"/>
</dbReference>
<proteinExistence type="predicted"/>
<keyword evidence="2" id="KW-1185">Reference proteome</keyword>
<name>A0A7Z2T596_9VIBR</name>
<dbReference type="AlphaFoldDB" id="A0A7Z2T596"/>
<organism evidence="1 2">
    <name type="scientific">Vibrio astriarenae</name>
    <dbReference type="NCBI Taxonomy" id="1481923"/>
    <lineage>
        <taxon>Bacteria</taxon>
        <taxon>Pseudomonadati</taxon>
        <taxon>Pseudomonadota</taxon>
        <taxon>Gammaproteobacteria</taxon>
        <taxon>Vibrionales</taxon>
        <taxon>Vibrionaceae</taxon>
        <taxon>Vibrio</taxon>
    </lineage>
</organism>
<protein>
    <recommendedName>
        <fullName evidence="3">YjbH domain-containing protein</fullName>
    </recommendedName>
</protein>
<dbReference type="InterPro" id="IPR010344">
    <property type="entry name" value="YbjH"/>
</dbReference>
<evidence type="ECO:0000313" key="1">
    <source>
        <dbReference type="EMBL" id="QIA64417.1"/>
    </source>
</evidence>
<dbReference type="Pfam" id="PF06082">
    <property type="entry name" value="YjbH"/>
    <property type="match status" value="1"/>
</dbReference>
<gene>
    <name evidence="1" type="ORF">GT360_13365</name>
</gene>
<evidence type="ECO:0008006" key="3">
    <source>
        <dbReference type="Google" id="ProtNLM"/>
    </source>
</evidence>